<dbReference type="Proteomes" id="UP000802392">
    <property type="component" value="Unassembled WGS sequence"/>
</dbReference>
<dbReference type="Gene3D" id="1.10.3290.10">
    <property type="entry name" value="Fido-like domain"/>
    <property type="match status" value="1"/>
</dbReference>
<comment type="caution">
    <text evidence="3">The sequence shown here is derived from an EMBL/GenBank/DDBJ whole genome shotgun (WGS) entry which is preliminary data.</text>
</comment>
<dbReference type="PANTHER" id="PTHR13504:SF38">
    <property type="entry name" value="FIDO DOMAIN-CONTAINING PROTEIN"/>
    <property type="match status" value="1"/>
</dbReference>
<dbReference type="PANTHER" id="PTHR13504">
    <property type="entry name" value="FIDO DOMAIN-CONTAINING PROTEIN DDB_G0283145"/>
    <property type="match status" value="1"/>
</dbReference>
<dbReference type="InterPro" id="IPR003812">
    <property type="entry name" value="Fido"/>
</dbReference>
<evidence type="ECO:0000259" key="2">
    <source>
        <dbReference type="PROSITE" id="PS51459"/>
    </source>
</evidence>
<organism evidence="3 4">
    <name type="scientific">Paenarthrobacter ilicis</name>
    <dbReference type="NCBI Taxonomy" id="43665"/>
    <lineage>
        <taxon>Bacteria</taxon>
        <taxon>Bacillati</taxon>
        <taxon>Actinomycetota</taxon>
        <taxon>Actinomycetes</taxon>
        <taxon>Micrococcales</taxon>
        <taxon>Micrococcaceae</taxon>
        <taxon>Paenarthrobacter</taxon>
    </lineage>
</organism>
<reference evidence="3 4" key="1">
    <citation type="submission" date="2020-03" db="EMBL/GenBank/DDBJ databases">
        <title>Genomic Encyclopedia of Type Strains, Phase III (KMG-III): the genomes of soil and plant-associated and newly described type strains.</title>
        <authorList>
            <person name="Whitman W."/>
        </authorList>
    </citation>
    <scope>NUCLEOTIDE SEQUENCE [LARGE SCALE GENOMIC DNA]</scope>
    <source>
        <strain evidence="3 4">CECT 4207</strain>
    </source>
</reference>
<dbReference type="EMBL" id="JAAOZD010000002">
    <property type="protein sequence ID" value="NIJ00546.1"/>
    <property type="molecule type" value="Genomic_DNA"/>
</dbReference>
<name>A0ABX0TH93_9MICC</name>
<dbReference type="SUPFAM" id="SSF140931">
    <property type="entry name" value="Fic-like"/>
    <property type="match status" value="1"/>
</dbReference>
<protein>
    <submittedName>
        <fullName evidence="3">Fic family protein</fullName>
    </submittedName>
</protein>
<dbReference type="Pfam" id="PF02661">
    <property type="entry name" value="Fic"/>
    <property type="match status" value="1"/>
</dbReference>
<accession>A0ABX0TH93</accession>
<sequence length="397" mass="43148">MTDVWPPHGSKTIPWTTSGRAPREDREFTEVEVSVPPMIGDLWYSPSRETIVALEKAAVSVASLDVTAGTRMAAISGFLLRSEAVSSSKIEHVDANRNDYAKAMIGLKASENARSMVAAADAVQFMIDDAGKSGMVRLESLLQAHHTLMKDDPVDWKHAGKIRDVQNWIGGSDYSPRGAVHVPPSPEMVSELMEDLMAFCNRDDVPIMAQAAIAHAQFESIHPFTDGNGRIGRALIGAISRRRGLTKNTVTPIASAMVADVHRYFTLVNNYRTGDVDPFVLYLANSALRAADAARESVAALDALPAMWLEMSKPRKGSAEEKIIPWLLERPVFEANHAAHIAGVAETSVYGALERLTTAGVITPITQSKRSKAWAAEEVLDEVDRLNARLAKWGAAA</sequence>
<dbReference type="InterPro" id="IPR036597">
    <property type="entry name" value="Fido-like_dom_sf"/>
</dbReference>
<feature type="domain" description="Fido" evidence="2">
    <location>
        <begin position="136"/>
        <end position="285"/>
    </location>
</feature>
<gene>
    <name evidence="3" type="ORF">FHR86_000859</name>
</gene>
<proteinExistence type="predicted"/>
<keyword evidence="4" id="KW-1185">Reference proteome</keyword>
<evidence type="ECO:0000313" key="3">
    <source>
        <dbReference type="EMBL" id="NIJ00546.1"/>
    </source>
</evidence>
<feature type="region of interest" description="Disordered" evidence="1">
    <location>
        <begin position="1"/>
        <end position="22"/>
    </location>
</feature>
<evidence type="ECO:0000256" key="1">
    <source>
        <dbReference type="SAM" id="MobiDB-lite"/>
    </source>
</evidence>
<dbReference type="PROSITE" id="PS51459">
    <property type="entry name" value="FIDO"/>
    <property type="match status" value="1"/>
</dbReference>
<dbReference type="RefSeq" id="WP_167264266.1">
    <property type="nucleotide sequence ID" value="NZ_BAAAVO010000009.1"/>
</dbReference>
<evidence type="ECO:0000313" key="4">
    <source>
        <dbReference type="Proteomes" id="UP000802392"/>
    </source>
</evidence>
<dbReference type="InterPro" id="IPR040198">
    <property type="entry name" value="Fido_containing"/>
</dbReference>